<reference evidence="2 3" key="1">
    <citation type="journal article" date="2020" name="Mol. Biol. Evol.">
        <title>Distinct Expression and Methylation Patterns for Genes with Different Fates following a Single Whole-Genome Duplication in Flowering Plants.</title>
        <authorList>
            <person name="Shi T."/>
            <person name="Rahmani R.S."/>
            <person name="Gugger P.F."/>
            <person name="Wang M."/>
            <person name="Li H."/>
            <person name="Zhang Y."/>
            <person name="Li Z."/>
            <person name="Wang Q."/>
            <person name="Van de Peer Y."/>
            <person name="Marchal K."/>
            <person name="Chen J."/>
        </authorList>
    </citation>
    <scope>NUCLEOTIDE SEQUENCE [LARGE SCALE GENOMIC DNA]</scope>
    <source>
        <tissue evidence="2">Leaf</tissue>
    </source>
</reference>
<dbReference type="AlphaFoldDB" id="A0A822XFQ8"/>
<sequence>MASRHEGGPYEYCLNFEETELRLGLPSSRGGGDGNTTPSATKINGAKRGFVETVVLKFNLTTKESVLDPVEKKNSPKEKNLLPCTNDPAKPPTKFSLCLLSPLSLPIA</sequence>
<dbReference type="Proteomes" id="UP000607653">
    <property type="component" value="Unassembled WGS sequence"/>
</dbReference>
<evidence type="ECO:0000313" key="2">
    <source>
        <dbReference type="EMBL" id="DAD19220.1"/>
    </source>
</evidence>
<organism evidence="2 3">
    <name type="scientific">Nelumbo nucifera</name>
    <name type="common">Sacred lotus</name>
    <dbReference type="NCBI Taxonomy" id="4432"/>
    <lineage>
        <taxon>Eukaryota</taxon>
        <taxon>Viridiplantae</taxon>
        <taxon>Streptophyta</taxon>
        <taxon>Embryophyta</taxon>
        <taxon>Tracheophyta</taxon>
        <taxon>Spermatophyta</taxon>
        <taxon>Magnoliopsida</taxon>
        <taxon>Proteales</taxon>
        <taxon>Nelumbonaceae</taxon>
        <taxon>Nelumbo</taxon>
    </lineage>
</organism>
<accession>A0A822XFQ8</accession>
<keyword evidence="3" id="KW-1185">Reference proteome</keyword>
<evidence type="ECO:0000256" key="1">
    <source>
        <dbReference type="SAM" id="MobiDB-lite"/>
    </source>
</evidence>
<gene>
    <name evidence="2" type="ORF">HUJ06_020683</name>
</gene>
<evidence type="ECO:0000313" key="3">
    <source>
        <dbReference type="Proteomes" id="UP000607653"/>
    </source>
</evidence>
<proteinExistence type="predicted"/>
<dbReference type="EMBL" id="DUZY01000001">
    <property type="protein sequence ID" value="DAD19220.1"/>
    <property type="molecule type" value="Genomic_DNA"/>
</dbReference>
<comment type="caution">
    <text evidence="2">The sequence shown here is derived from an EMBL/GenBank/DDBJ whole genome shotgun (WGS) entry which is preliminary data.</text>
</comment>
<name>A0A822XFQ8_NELNU</name>
<protein>
    <submittedName>
        <fullName evidence="2">Uncharacterized protein</fullName>
    </submittedName>
</protein>
<feature type="region of interest" description="Disordered" evidence="1">
    <location>
        <begin position="24"/>
        <end position="44"/>
    </location>
</feature>